<sequence>MKMQLRTQSFHSQIQVLKAVDDEIITANIQIALKQHPSMGQAFIHVETFAGGVELTGWVRKAVQEQLAVVLATEVQGVSYVVNNLSVRG</sequence>
<dbReference type="Pfam" id="PF04972">
    <property type="entry name" value="BON"/>
    <property type="match status" value="1"/>
</dbReference>
<organism evidence="2 3">
    <name type="scientific">Sulfuriferula multivorans</name>
    <dbReference type="NCBI Taxonomy" id="1559896"/>
    <lineage>
        <taxon>Bacteria</taxon>
        <taxon>Pseudomonadati</taxon>
        <taxon>Pseudomonadota</taxon>
        <taxon>Betaproteobacteria</taxon>
        <taxon>Nitrosomonadales</taxon>
        <taxon>Sulfuricellaceae</taxon>
        <taxon>Sulfuriferula</taxon>
    </lineage>
</organism>
<keyword evidence="3" id="KW-1185">Reference proteome</keyword>
<dbReference type="InterPro" id="IPR051686">
    <property type="entry name" value="Lipoprotein_DolP"/>
</dbReference>
<dbReference type="InterPro" id="IPR007055">
    <property type="entry name" value="BON_dom"/>
</dbReference>
<protein>
    <recommendedName>
        <fullName evidence="1">BON domain-containing protein</fullName>
    </recommendedName>
</protein>
<evidence type="ECO:0000313" key="3">
    <source>
        <dbReference type="Proteomes" id="UP000286806"/>
    </source>
</evidence>
<dbReference type="PANTHER" id="PTHR34606:SF15">
    <property type="entry name" value="BON DOMAIN-CONTAINING PROTEIN"/>
    <property type="match status" value="1"/>
</dbReference>
<dbReference type="Proteomes" id="UP000286806">
    <property type="component" value="Unassembled WGS sequence"/>
</dbReference>
<name>A0A401JG71_9PROT</name>
<dbReference type="OrthoDB" id="9929280at2"/>
<dbReference type="RefSeq" id="WP_124705383.1">
    <property type="nucleotide sequence ID" value="NZ_BGOW01000021.1"/>
</dbReference>
<gene>
    <name evidence="2" type="ORF">SFMTTN_2413</name>
</gene>
<proteinExistence type="predicted"/>
<dbReference type="AlphaFoldDB" id="A0A401JG71"/>
<feature type="domain" description="BON" evidence="1">
    <location>
        <begin position="21"/>
        <end position="89"/>
    </location>
</feature>
<dbReference type="EMBL" id="BGOW01000021">
    <property type="protein sequence ID" value="GBL46598.1"/>
    <property type="molecule type" value="Genomic_DNA"/>
</dbReference>
<reference evidence="2 3" key="1">
    <citation type="journal article" date="2019" name="Front. Microbiol.">
        <title>Genomes of Neutrophilic Sulfur-Oxidizing Chemolithoautotrophs Representing 9 Proteobacterial Species From 8 Genera.</title>
        <authorList>
            <person name="Watanabe T."/>
            <person name="Kojima H."/>
            <person name="Umezawa K."/>
            <person name="Hori C."/>
            <person name="Takasuka T.E."/>
            <person name="Kato Y."/>
            <person name="Fukui M."/>
        </authorList>
    </citation>
    <scope>NUCLEOTIDE SEQUENCE [LARGE SCALE GENOMIC DNA]</scope>
    <source>
        <strain evidence="2 3">TTN</strain>
    </source>
</reference>
<dbReference type="Gene3D" id="3.30.1340.30">
    <property type="match status" value="1"/>
</dbReference>
<dbReference type="PROSITE" id="PS50914">
    <property type="entry name" value="BON"/>
    <property type="match status" value="1"/>
</dbReference>
<evidence type="ECO:0000313" key="2">
    <source>
        <dbReference type="EMBL" id="GBL46598.1"/>
    </source>
</evidence>
<comment type="caution">
    <text evidence="2">The sequence shown here is derived from an EMBL/GenBank/DDBJ whole genome shotgun (WGS) entry which is preliminary data.</text>
</comment>
<evidence type="ECO:0000259" key="1">
    <source>
        <dbReference type="PROSITE" id="PS50914"/>
    </source>
</evidence>
<dbReference type="PANTHER" id="PTHR34606">
    <property type="entry name" value="BON DOMAIN-CONTAINING PROTEIN"/>
    <property type="match status" value="1"/>
</dbReference>
<accession>A0A401JG71</accession>